<dbReference type="PANTHER" id="PTHR31808:SF9">
    <property type="entry name" value="F21O3.2 PROTEIN"/>
    <property type="match status" value="1"/>
</dbReference>
<dbReference type="OMA" id="IRWEHSI"/>
<accession>A0A103Y761</accession>
<name>A0A103Y761_CYNCS</name>
<dbReference type="InterPro" id="IPR038925">
    <property type="entry name" value="At3g17800-like"/>
</dbReference>
<dbReference type="Gramene" id="KVI03769">
    <property type="protein sequence ID" value="KVI03769"/>
    <property type="gene ID" value="Ccrd_017908"/>
</dbReference>
<gene>
    <name evidence="1" type="ORF">Ccrd_017908</name>
</gene>
<dbReference type="Pfam" id="PF05542">
    <property type="entry name" value="DUF760"/>
    <property type="match status" value="1"/>
</dbReference>
<comment type="caution">
    <text evidence="1">The sequence shown here is derived from an EMBL/GenBank/DDBJ whole genome shotgun (WGS) entry which is preliminary data.</text>
</comment>
<organism evidence="1 2">
    <name type="scientific">Cynara cardunculus var. scolymus</name>
    <name type="common">Globe artichoke</name>
    <name type="synonym">Cynara scolymus</name>
    <dbReference type="NCBI Taxonomy" id="59895"/>
    <lineage>
        <taxon>Eukaryota</taxon>
        <taxon>Viridiplantae</taxon>
        <taxon>Streptophyta</taxon>
        <taxon>Embryophyta</taxon>
        <taxon>Tracheophyta</taxon>
        <taxon>Spermatophyta</taxon>
        <taxon>Magnoliopsida</taxon>
        <taxon>eudicotyledons</taxon>
        <taxon>Gunneridae</taxon>
        <taxon>Pentapetalae</taxon>
        <taxon>asterids</taxon>
        <taxon>campanulids</taxon>
        <taxon>Asterales</taxon>
        <taxon>Asteraceae</taxon>
        <taxon>Carduoideae</taxon>
        <taxon>Cardueae</taxon>
        <taxon>Carduinae</taxon>
        <taxon>Cynara</taxon>
    </lineage>
</organism>
<proteinExistence type="predicted"/>
<dbReference type="AlphaFoldDB" id="A0A103Y761"/>
<evidence type="ECO:0000313" key="1">
    <source>
        <dbReference type="EMBL" id="KVI03769.1"/>
    </source>
</evidence>
<reference evidence="1 2" key="1">
    <citation type="journal article" date="2016" name="Sci. Rep.">
        <title>The genome sequence of the outbreeding globe artichoke constructed de novo incorporating a phase-aware low-pass sequencing strategy of F1 progeny.</title>
        <authorList>
            <person name="Scaglione D."/>
            <person name="Reyes-Chin-Wo S."/>
            <person name="Acquadro A."/>
            <person name="Froenicke L."/>
            <person name="Portis E."/>
            <person name="Beitel C."/>
            <person name="Tirone M."/>
            <person name="Mauro R."/>
            <person name="Lo Monaco A."/>
            <person name="Mauromicale G."/>
            <person name="Faccioli P."/>
            <person name="Cattivelli L."/>
            <person name="Rieseberg L."/>
            <person name="Michelmore R."/>
            <person name="Lanteri S."/>
        </authorList>
    </citation>
    <scope>NUCLEOTIDE SEQUENCE [LARGE SCALE GENOMIC DNA]</scope>
    <source>
        <strain evidence="1">2C</strain>
    </source>
</reference>
<dbReference type="PANTHER" id="PTHR31808">
    <property type="entry name" value="EXPRESSED PROTEIN"/>
    <property type="match status" value="1"/>
</dbReference>
<dbReference type="Proteomes" id="UP000243975">
    <property type="component" value="Unassembled WGS sequence"/>
</dbReference>
<dbReference type="EMBL" id="LEKV01002331">
    <property type="protein sequence ID" value="KVI03769.1"/>
    <property type="molecule type" value="Genomic_DNA"/>
</dbReference>
<dbReference type="InterPro" id="IPR008479">
    <property type="entry name" value="DUF760"/>
</dbReference>
<evidence type="ECO:0000313" key="2">
    <source>
        <dbReference type="Proteomes" id="UP000243975"/>
    </source>
</evidence>
<keyword evidence="2" id="KW-1185">Reference proteome</keyword>
<sequence>MTPRQIISQCPIIAPKSLSSLTSLTIYTIRLYLSIILINPHFSQYFQLFNYCWMEYCLPSSFNLHNRLIIVSRSLPSPLSNHRRLQAFSGFSGVKRGRSTVVVASATNYGGFGTGGGSYCEFSSLNTPIQPGTPEGRFLSSVLLNERKSFHEAVAETLEKVVVELDEAYARRIASAESSEACLHRRISEVKGRECKNAIEDIMYLLILYKFSEVKVHLIPRLSKCVYNGRLEILPAKDWELESIHSFEVLEMVREHLTSVIGWRADFSVTDNWATTKIKRADLCQIYTASILFGYFLKSATLRHQLEMSLANPIDDMFLNSGNHLPLPELYKFRRRNLVFGHTHTHNTVSTSPFDGKRKQEKLSSYLMGFAPDSLATCAEPNSMEALRLITKHSFALFGDVESDEIISTSFATLKRFVLEAIAFGSFLWDTEEYVKTVYHLEENKNK</sequence>
<protein>
    <submittedName>
        <fullName evidence="1">Uncharacterized protein</fullName>
    </submittedName>
</protein>